<evidence type="ECO:0000313" key="2">
    <source>
        <dbReference type="EMBL" id="KAH9328821.1"/>
    </source>
</evidence>
<reference evidence="2 3" key="1">
    <citation type="journal article" date="2021" name="Nat. Plants">
        <title>The Taxus genome provides insights into paclitaxel biosynthesis.</title>
        <authorList>
            <person name="Xiong X."/>
            <person name="Gou J."/>
            <person name="Liao Q."/>
            <person name="Li Y."/>
            <person name="Zhou Q."/>
            <person name="Bi G."/>
            <person name="Li C."/>
            <person name="Du R."/>
            <person name="Wang X."/>
            <person name="Sun T."/>
            <person name="Guo L."/>
            <person name="Liang H."/>
            <person name="Lu P."/>
            <person name="Wu Y."/>
            <person name="Zhang Z."/>
            <person name="Ro D.K."/>
            <person name="Shang Y."/>
            <person name="Huang S."/>
            <person name="Yan J."/>
        </authorList>
    </citation>
    <scope>NUCLEOTIDE SEQUENCE [LARGE SCALE GENOMIC DNA]</scope>
    <source>
        <strain evidence="2">Ta-2019</strain>
    </source>
</reference>
<feature type="non-terminal residue" evidence="2">
    <location>
        <position position="1"/>
    </location>
</feature>
<accession>A0AA38LM12</accession>
<feature type="compositionally biased region" description="Basic and acidic residues" evidence="1">
    <location>
        <begin position="104"/>
        <end position="130"/>
    </location>
</feature>
<keyword evidence="3" id="KW-1185">Reference proteome</keyword>
<feature type="region of interest" description="Disordered" evidence="1">
    <location>
        <begin position="1"/>
        <end position="141"/>
    </location>
</feature>
<dbReference type="AlphaFoldDB" id="A0AA38LM12"/>
<comment type="caution">
    <text evidence="2">The sequence shown here is derived from an EMBL/GenBank/DDBJ whole genome shotgun (WGS) entry which is preliminary data.</text>
</comment>
<feature type="compositionally biased region" description="Basic and acidic residues" evidence="1">
    <location>
        <begin position="34"/>
        <end position="46"/>
    </location>
</feature>
<dbReference type="Proteomes" id="UP000824469">
    <property type="component" value="Unassembled WGS sequence"/>
</dbReference>
<feature type="compositionally biased region" description="Polar residues" evidence="1">
    <location>
        <begin position="82"/>
        <end position="101"/>
    </location>
</feature>
<gene>
    <name evidence="2" type="ORF">KI387_000929</name>
</gene>
<feature type="non-terminal residue" evidence="2">
    <location>
        <position position="141"/>
    </location>
</feature>
<feature type="compositionally biased region" description="Polar residues" evidence="1">
    <location>
        <begin position="1"/>
        <end position="28"/>
    </location>
</feature>
<proteinExistence type="predicted"/>
<evidence type="ECO:0000256" key="1">
    <source>
        <dbReference type="SAM" id="MobiDB-lite"/>
    </source>
</evidence>
<sequence>ENEDQLTSRNYDSWQDRNSTGNSQTGHSSCEDQDTVKHVVKGRDAESGGLKFGGFSFPSPSSTSNAIERDDILASWRRKSNESSPVLSSRSAHSTTSTYSNYELAERELQKRDIEENLNDPREHEETRAIDDEEATAVQEQ</sequence>
<protein>
    <submittedName>
        <fullName evidence="2">Uncharacterized protein</fullName>
    </submittedName>
</protein>
<evidence type="ECO:0000313" key="3">
    <source>
        <dbReference type="Proteomes" id="UP000824469"/>
    </source>
</evidence>
<name>A0AA38LM12_TAXCH</name>
<organism evidence="2 3">
    <name type="scientific">Taxus chinensis</name>
    <name type="common">Chinese yew</name>
    <name type="synonym">Taxus wallichiana var. chinensis</name>
    <dbReference type="NCBI Taxonomy" id="29808"/>
    <lineage>
        <taxon>Eukaryota</taxon>
        <taxon>Viridiplantae</taxon>
        <taxon>Streptophyta</taxon>
        <taxon>Embryophyta</taxon>
        <taxon>Tracheophyta</taxon>
        <taxon>Spermatophyta</taxon>
        <taxon>Pinopsida</taxon>
        <taxon>Pinidae</taxon>
        <taxon>Conifers II</taxon>
        <taxon>Cupressales</taxon>
        <taxon>Taxaceae</taxon>
        <taxon>Taxus</taxon>
    </lineage>
</organism>
<dbReference type="EMBL" id="JAHRHJ020000001">
    <property type="protein sequence ID" value="KAH9328821.1"/>
    <property type="molecule type" value="Genomic_DNA"/>
</dbReference>
<feature type="compositionally biased region" description="Low complexity" evidence="1">
    <location>
        <begin position="47"/>
        <end position="64"/>
    </location>
</feature>